<evidence type="ECO:0000256" key="1">
    <source>
        <dbReference type="SAM" id="MobiDB-lite"/>
    </source>
</evidence>
<dbReference type="SUPFAM" id="SSF53955">
    <property type="entry name" value="Lysozyme-like"/>
    <property type="match status" value="1"/>
</dbReference>
<dbReference type="InterPro" id="IPR023346">
    <property type="entry name" value="Lysozyme-like_dom_sf"/>
</dbReference>
<reference evidence="3 4" key="2">
    <citation type="submission" date="2019-09" db="EMBL/GenBank/DDBJ databases">
        <authorList>
            <person name="Jin C."/>
        </authorList>
    </citation>
    <scope>NUCLEOTIDE SEQUENCE [LARGE SCALE GENOMIC DNA]</scope>
    <source>
        <strain evidence="3 4">BN130099</strain>
    </source>
</reference>
<dbReference type="EMBL" id="VUJV01000009">
    <property type="protein sequence ID" value="KAA1415502.1"/>
    <property type="molecule type" value="Genomic_DNA"/>
</dbReference>
<dbReference type="InterPro" id="IPR008258">
    <property type="entry name" value="Transglycosylase_SLT_dom_1"/>
</dbReference>
<dbReference type="Pfam" id="PF01464">
    <property type="entry name" value="SLT"/>
    <property type="match status" value="1"/>
</dbReference>
<evidence type="ECO:0000313" key="3">
    <source>
        <dbReference type="EMBL" id="KAA1415502.1"/>
    </source>
</evidence>
<dbReference type="AlphaFoldDB" id="A0A5B1L4D0"/>
<gene>
    <name evidence="3" type="ORF">F0U44_21210</name>
</gene>
<dbReference type="Proteomes" id="UP000325003">
    <property type="component" value="Unassembled WGS sequence"/>
</dbReference>
<feature type="compositionally biased region" description="Basic and acidic residues" evidence="1">
    <location>
        <begin position="63"/>
        <end position="80"/>
    </location>
</feature>
<dbReference type="Gene3D" id="1.10.530.10">
    <property type="match status" value="1"/>
</dbReference>
<feature type="domain" description="Transglycosylase SLT" evidence="2">
    <location>
        <begin position="140"/>
        <end position="210"/>
    </location>
</feature>
<feature type="region of interest" description="Disordered" evidence="1">
    <location>
        <begin position="49"/>
        <end position="80"/>
    </location>
</feature>
<sequence length="219" mass="23915">MLQAALRRWSGRAFALSADLGHNVDMGGFRHVAVAAFFAVALTSCAAPESEPDAKASPSATEAPKKAKEPKRAERVSRGEGGARFDVPDAVILEQLRRLAERIAQNYTAPPIIAPADVDPGSNRALGYQLLLDFGFGEAQWPYLDALWQRESGWNQFADNPTSSAYGIPQSLPGTKMAVVGRDWRTNPETQIRWGLAYIAARYGNPEGAWAHSQKTGWY</sequence>
<keyword evidence="4" id="KW-1185">Reference proteome</keyword>
<name>A0A5B1L4D0_9ACTN</name>
<reference evidence="3 4" key="1">
    <citation type="submission" date="2019-09" db="EMBL/GenBank/DDBJ databases">
        <title>Nocardioides panacisoli sp. nov., isolated from the soil of a ginseng field.</title>
        <authorList>
            <person name="Cho C."/>
        </authorList>
    </citation>
    <scope>NUCLEOTIDE SEQUENCE [LARGE SCALE GENOMIC DNA]</scope>
    <source>
        <strain evidence="3 4">BN130099</strain>
    </source>
</reference>
<protein>
    <submittedName>
        <fullName evidence="3">Lytic transglycosylase domain-containing protein</fullName>
    </submittedName>
</protein>
<evidence type="ECO:0000313" key="4">
    <source>
        <dbReference type="Proteomes" id="UP000325003"/>
    </source>
</evidence>
<proteinExistence type="predicted"/>
<organism evidence="3 4">
    <name type="scientific">Nocardioides humilatus</name>
    <dbReference type="NCBI Taxonomy" id="2607660"/>
    <lineage>
        <taxon>Bacteria</taxon>
        <taxon>Bacillati</taxon>
        <taxon>Actinomycetota</taxon>
        <taxon>Actinomycetes</taxon>
        <taxon>Propionibacteriales</taxon>
        <taxon>Nocardioidaceae</taxon>
        <taxon>Nocardioides</taxon>
    </lineage>
</organism>
<evidence type="ECO:0000259" key="2">
    <source>
        <dbReference type="Pfam" id="PF01464"/>
    </source>
</evidence>
<comment type="caution">
    <text evidence="3">The sequence shown here is derived from an EMBL/GenBank/DDBJ whole genome shotgun (WGS) entry which is preliminary data.</text>
</comment>
<accession>A0A5B1L4D0</accession>